<dbReference type="Proteomes" id="UP000053257">
    <property type="component" value="Unassembled WGS sequence"/>
</dbReference>
<dbReference type="OrthoDB" id="2804045at2759"/>
<dbReference type="AlphaFoldDB" id="A0A0C3S3T5"/>
<evidence type="ECO:0000259" key="2">
    <source>
        <dbReference type="Pfam" id="PF20151"/>
    </source>
</evidence>
<accession>A0A0C3S3T5</accession>
<reference evidence="3 4" key="1">
    <citation type="journal article" date="2014" name="PLoS Genet.">
        <title>Analysis of the Phlebiopsis gigantea genome, transcriptome and secretome provides insight into its pioneer colonization strategies of wood.</title>
        <authorList>
            <person name="Hori C."/>
            <person name="Ishida T."/>
            <person name="Igarashi K."/>
            <person name="Samejima M."/>
            <person name="Suzuki H."/>
            <person name="Master E."/>
            <person name="Ferreira P."/>
            <person name="Ruiz-Duenas F.J."/>
            <person name="Held B."/>
            <person name="Canessa P."/>
            <person name="Larrondo L.F."/>
            <person name="Schmoll M."/>
            <person name="Druzhinina I.S."/>
            <person name="Kubicek C.P."/>
            <person name="Gaskell J.A."/>
            <person name="Kersten P."/>
            <person name="St John F."/>
            <person name="Glasner J."/>
            <person name="Sabat G."/>
            <person name="Splinter BonDurant S."/>
            <person name="Syed K."/>
            <person name="Yadav J."/>
            <person name="Mgbeahuruike A.C."/>
            <person name="Kovalchuk A."/>
            <person name="Asiegbu F.O."/>
            <person name="Lackner G."/>
            <person name="Hoffmeister D."/>
            <person name="Rencoret J."/>
            <person name="Gutierrez A."/>
            <person name="Sun H."/>
            <person name="Lindquist E."/>
            <person name="Barry K."/>
            <person name="Riley R."/>
            <person name="Grigoriev I.V."/>
            <person name="Henrissat B."/>
            <person name="Kues U."/>
            <person name="Berka R.M."/>
            <person name="Martinez A.T."/>
            <person name="Covert S.F."/>
            <person name="Blanchette R.A."/>
            <person name="Cullen D."/>
        </authorList>
    </citation>
    <scope>NUCLEOTIDE SEQUENCE [LARGE SCALE GENOMIC DNA]</scope>
    <source>
        <strain evidence="3 4">11061_1 CR5-6</strain>
    </source>
</reference>
<feature type="domain" description="DUF6533" evidence="2">
    <location>
        <begin position="4"/>
        <end position="44"/>
    </location>
</feature>
<proteinExistence type="predicted"/>
<gene>
    <name evidence="3" type="ORF">PHLGIDRAFT_78912</name>
</gene>
<keyword evidence="4" id="KW-1185">Reference proteome</keyword>
<sequence length="178" mass="20583">MFYSLALVVYEYAITVNQELTFIWKRKLTGATALFVANRYLSVLLTIIQIAPSLPIEWYVLLEHKSSIFSALRVYAIWGRNTMFFIAVLLPNMVPFATNIVSIKLTYTVVRNNMTLPLVKYATRISVIVADALVLLLTWWKTFRDAREVLSLKMNISLTTLLIRDGMHKHHRFLRLAC</sequence>
<dbReference type="EMBL" id="KN840664">
    <property type="protein sequence ID" value="KIP02600.1"/>
    <property type="molecule type" value="Genomic_DNA"/>
</dbReference>
<keyword evidence="1" id="KW-1133">Transmembrane helix</keyword>
<feature type="transmembrane region" description="Helical" evidence="1">
    <location>
        <begin position="83"/>
        <end position="101"/>
    </location>
</feature>
<evidence type="ECO:0000256" key="1">
    <source>
        <dbReference type="SAM" id="Phobius"/>
    </source>
</evidence>
<feature type="transmembrane region" description="Helical" evidence="1">
    <location>
        <begin position="121"/>
        <end position="140"/>
    </location>
</feature>
<organism evidence="3 4">
    <name type="scientific">Phlebiopsis gigantea (strain 11061_1 CR5-6)</name>
    <name type="common">White-rot fungus</name>
    <name type="synonym">Peniophora gigantea</name>
    <dbReference type="NCBI Taxonomy" id="745531"/>
    <lineage>
        <taxon>Eukaryota</taxon>
        <taxon>Fungi</taxon>
        <taxon>Dikarya</taxon>
        <taxon>Basidiomycota</taxon>
        <taxon>Agaricomycotina</taxon>
        <taxon>Agaricomycetes</taxon>
        <taxon>Polyporales</taxon>
        <taxon>Phanerochaetaceae</taxon>
        <taxon>Phlebiopsis</taxon>
    </lineage>
</organism>
<name>A0A0C3S3T5_PHLG1</name>
<dbReference type="Pfam" id="PF20151">
    <property type="entry name" value="DUF6533"/>
    <property type="match status" value="1"/>
</dbReference>
<evidence type="ECO:0000313" key="4">
    <source>
        <dbReference type="Proteomes" id="UP000053257"/>
    </source>
</evidence>
<feature type="transmembrane region" description="Helical" evidence="1">
    <location>
        <begin position="40"/>
        <end position="62"/>
    </location>
</feature>
<protein>
    <recommendedName>
        <fullName evidence="2">DUF6533 domain-containing protein</fullName>
    </recommendedName>
</protein>
<dbReference type="InterPro" id="IPR045340">
    <property type="entry name" value="DUF6533"/>
</dbReference>
<keyword evidence="1" id="KW-0812">Transmembrane</keyword>
<evidence type="ECO:0000313" key="3">
    <source>
        <dbReference type="EMBL" id="KIP02600.1"/>
    </source>
</evidence>
<keyword evidence="1" id="KW-0472">Membrane</keyword>
<dbReference type="HOGENOM" id="CLU_053360_3_2_1"/>